<evidence type="ECO:0000259" key="2">
    <source>
        <dbReference type="Pfam" id="PF19291"/>
    </source>
</evidence>
<dbReference type="AlphaFoldDB" id="A0AB39P2M8"/>
<sequence>MAGRIEDYALIGDLETAALVGSDGAIDWMCLPRFDSPACFAALLGDENNGRWRIAPADCAEARSAGPRRCDRRAYRGDTLVLDTVWTTDGGAVRVTDFMPPREGAPRLVRMVEGLAGRVEMCGELRLRFDNGRVVPWTRTVDARTVAAVGGPDSVFLRYDRDDVSISVSNHCTRTLFSLSAGERISFVLDWSPSHIPSKPGADSMELLDETQEFWRTWTGRCSYQGPWREAVVRSLITLKALIYAPTGGMVAAVTSSLPECLGGERNWDYRFCWLRDSTFTLSCLLRTGYREEAVAWRNWLVRAVAGQPDDLQPLYGVAGQRWLPETEAFWLDGYEDSRPVRFGNAAGGQLQLDVYGEVLNTVYSAVRAGVPIDRHMWRVVASLMDYLEKHWREPDAGLWEVRGPPRHFVHSRVMSWVAADRALRMARIAGLRSSAERWRAMRQEIHDEVCREGWDAEQRSFVQSYGSHRIDASALLLPRLGFLPPDDPRVLGTLAAVAGTLGHEGFLRRYAEADGGGPGEIDPFAAHEVDGLKGPEGVFLACSFWFADALAAAGRREEADAVFARVLDARNDVGLLSEEWDPVARRQLGNTPQAFSHVGLVNTAFALHGTRNEARRRQASG</sequence>
<dbReference type="GO" id="GO:0005975">
    <property type="term" value="P:carbohydrate metabolic process"/>
    <property type="evidence" value="ECO:0007669"/>
    <property type="project" value="InterPro"/>
</dbReference>
<gene>
    <name evidence="3" type="ORF">AB5J56_07840</name>
</gene>
<reference evidence="3" key="1">
    <citation type="submission" date="2024-07" db="EMBL/GenBank/DDBJ databases">
        <authorList>
            <person name="Yu S.T."/>
        </authorList>
    </citation>
    <scope>NUCLEOTIDE SEQUENCE</scope>
    <source>
        <strain evidence="3">R21</strain>
    </source>
</reference>
<protein>
    <submittedName>
        <fullName evidence="3">Glycoside hydrolase family 15 protein</fullName>
    </submittedName>
</protein>
<evidence type="ECO:0000259" key="1">
    <source>
        <dbReference type="Pfam" id="PF00723"/>
    </source>
</evidence>
<proteinExistence type="predicted"/>
<organism evidence="3">
    <name type="scientific">Streptomyces sp. R21</name>
    <dbReference type="NCBI Taxonomy" id="3238627"/>
    <lineage>
        <taxon>Bacteria</taxon>
        <taxon>Bacillati</taxon>
        <taxon>Actinomycetota</taxon>
        <taxon>Actinomycetes</taxon>
        <taxon>Kitasatosporales</taxon>
        <taxon>Streptomycetaceae</taxon>
        <taxon>Streptomyces</taxon>
    </lineage>
</organism>
<dbReference type="Gene3D" id="1.50.10.10">
    <property type="match status" value="1"/>
</dbReference>
<dbReference type="InterPro" id="IPR011613">
    <property type="entry name" value="GH15-like"/>
</dbReference>
<name>A0AB39P2M8_9ACTN</name>
<keyword evidence="3" id="KW-0378">Hydrolase</keyword>
<dbReference type="EMBL" id="CP163435">
    <property type="protein sequence ID" value="XDQ24594.1"/>
    <property type="molecule type" value="Genomic_DNA"/>
</dbReference>
<dbReference type="Pfam" id="PF19291">
    <property type="entry name" value="TREH_N"/>
    <property type="match status" value="1"/>
</dbReference>
<dbReference type="GO" id="GO:0004553">
    <property type="term" value="F:hydrolase activity, hydrolyzing O-glycosyl compounds"/>
    <property type="evidence" value="ECO:0007669"/>
    <property type="project" value="TreeGrafter"/>
</dbReference>
<dbReference type="InterPro" id="IPR045582">
    <property type="entry name" value="Trehalase-like_N"/>
</dbReference>
<accession>A0AB39P2M8</accession>
<feature type="domain" description="Trehalase-like N-terminal" evidence="2">
    <location>
        <begin position="2"/>
        <end position="116"/>
    </location>
</feature>
<dbReference type="PANTHER" id="PTHR31616:SF0">
    <property type="entry name" value="GLUCAN 1,4-ALPHA-GLUCOSIDASE"/>
    <property type="match status" value="1"/>
</dbReference>
<dbReference type="PANTHER" id="PTHR31616">
    <property type="entry name" value="TREHALASE"/>
    <property type="match status" value="1"/>
</dbReference>
<dbReference type="SUPFAM" id="SSF48208">
    <property type="entry name" value="Six-hairpin glycosidases"/>
    <property type="match status" value="1"/>
</dbReference>
<feature type="domain" description="GH15-like" evidence="1">
    <location>
        <begin position="229"/>
        <end position="605"/>
    </location>
</feature>
<dbReference type="RefSeq" id="WP_369231380.1">
    <property type="nucleotide sequence ID" value="NZ_CP163435.1"/>
</dbReference>
<dbReference type="InterPro" id="IPR008928">
    <property type="entry name" value="6-hairpin_glycosidase_sf"/>
</dbReference>
<dbReference type="InterPro" id="IPR012341">
    <property type="entry name" value="6hp_glycosidase-like_sf"/>
</dbReference>
<evidence type="ECO:0000313" key="3">
    <source>
        <dbReference type="EMBL" id="XDQ24594.1"/>
    </source>
</evidence>
<dbReference type="Pfam" id="PF00723">
    <property type="entry name" value="Glyco_hydro_15"/>
    <property type="match status" value="1"/>
</dbReference>